<dbReference type="CDD" id="cd03354">
    <property type="entry name" value="LbH_SAT"/>
    <property type="match status" value="1"/>
</dbReference>
<dbReference type="InterPro" id="IPR011004">
    <property type="entry name" value="Trimer_LpxA-like_sf"/>
</dbReference>
<protein>
    <recommendedName>
        <fullName evidence="5">Serine acetyltransferase</fullName>
    </recommendedName>
</protein>
<keyword evidence="1" id="KW-0808">Transferase</keyword>
<evidence type="ECO:0000256" key="1">
    <source>
        <dbReference type="ARBA" id="ARBA00022679"/>
    </source>
</evidence>
<accession>A0A9W6K3Z1</accession>
<dbReference type="RefSeq" id="WP_271195270.1">
    <property type="nucleotide sequence ID" value="NZ_BSFN01000005.1"/>
</dbReference>
<dbReference type="GO" id="GO:0016746">
    <property type="term" value="F:acyltransferase activity"/>
    <property type="evidence" value="ECO:0007669"/>
    <property type="project" value="UniProtKB-KW"/>
</dbReference>
<gene>
    <name evidence="3" type="ORF">GCM10017655_21180</name>
</gene>
<evidence type="ECO:0000256" key="2">
    <source>
        <dbReference type="ARBA" id="ARBA00023315"/>
    </source>
</evidence>
<evidence type="ECO:0000313" key="4">
    <source>
        <dbReference type="Proteomes" id="UP001143328"/>
    </source>
</evidence>
<reference evidence="3" key="1">
    <citation type="journal article" date="2014" name="Int. J. Syst. Evol. Microbiol.">
        <title>Complete genome sequence of Corynebacterium casei LMG S-19264T (=DSM 44701T), isolated from a smear-ripened cheese.</title>
        <authorList>
            <consortium name="US DOE Joint Genome Institute (JGI-PGF)"/>
            <person name="Walter F."/>
            <person name="Albersmeier A."/>
            <person name="Kalinowski J."/>
            <person name="Ruckert C."/>
        </authorList>
    </citation>
    <scope>NUCLEOTIDE SEQUENCE</scope>
    <source>
        <strain evidence="3">VKM B-2935</strain>
    </source>
</reference>
<keyword evidence="4" id="KW-1185">Reference proteome</keyword>
<organism evidence="3 4">
    <name type="scientific">Pseudomonas turukhanskensis</name>
    <dbReference type="NCBI Taxonomy" id="1806536"/>
    <lineage>
        <taxon>Bacteria</taxon>
        <taxon>Pseudomonadati</taxon>
        <taxon>Pseudomonadota</taxon>
        <taxon>Gammaproteobacteria</taxon>
        <taxon>Pseudomonadales</taxon>
        <taxon>Pseudomonadaceae</taxon>
        <taxon>Pseudomonas</taxon>
    </lineage>
</organism>
<dbReference type="Gene3D" id="2.160.10.10">
    <property type="entry name" value="Hexapeptide repeat proteins"/>
    <property type="match status" value="1"/>
</dbReference>
<dbReference type="SUPFAM" id="SSF51161">
    <property type="entry name" value="Trimeric LpxA-like enzymes"/>
    <property type="match status" value="1"/>
</dbReference>
<sequence length="192" mass="21912">MLGKILREAKIYWQAEILGGPQKPFTWTRLRQKCKRNNRDLYLFWFRLAYAMNEHGNSFWRRRAKLLNEKTSRRFGVEIMLGAQIGIGLRINHPTGIVITSHARIGRDFRVWQNTSIGIKGASEQVRIVLGDGVRLSAHSCIIGDDIEIGDNVVIGAGSLVTKSVPANHVFYNERTDVVRQYDPAHMGRLQQ</sequence>
<dbReference type="PANTHER" id="PTHR42811">
    <property type="entry name" value="SERINE ACETYLTRANSFERASE"/>
    <property type="match status" value="1"/>
</dbReference>
<proteinExistence type="predicted"/>
<dbReference type="InterPro" id="IPR045304">
    <property type="entry name" value="LbH_SAT"/>
</dbReference>
<reference evidence="3" key="2">
    <citation type="submission" date="2023-01" db="EMBL/GenBank/DDBJ databases">
        <authorList>
            <person name="Sun Q."/>
            <person name="Evtushenko L."/>
        </authorList>
    </citation>
    <scope>NUCLEOTIDE SEQUENCE</scope>
    <source>
        <strain evidence="3">VKM B-2935</strain>
    </source>
</reference>
<name>A0A9W6K3Z1_9PSED</name>
<keyword evidence="2" id="KW-0012">Acyltransferase</keyword>
<evidence type="ECO:0008006" key="5">
    <source>
        <dbReference type="Google" id="ProtNLM"/>
    </source>
</evidence>
<dbReference type="AlphaFoldDB" id="A0A9W6K3Z1"/>
<dbReference type="Proteomes" id="UP001143328">
    <property type="component" value="Unassembled WGS sequence"/>
</dbReference>
<evidence type="ECO:0000313" key="3">
    <source>
        <dbReference type="EMBL" id="GLK89056.1"/>
    </source>
</evidence>
<comment type="caution">
    <text evidence="3">The sequence shown here is derived from an EMBL/GenBank/DDBJ whole genome shotgun (WGS) entry which is preliminary data.</text>
</comment>
<dbReference type="EMBL" id="BSFN01000005">
    <property type="protein sequence ID" value="GLK89056.1"/>
    <property type="molecule type" value="Genomic_DNA"/>
</dbReference>